<dbReference type="EMBL" id="CACRUX010000050">
    <property type="protein sequence ID" value="VYU12848.1"/>
    <property type="molecule type" value="Genomic_DNA"/>
</dbReference>
<proteinExistence type="predicted"/>
<protein>
    <submittedName>
        <fullName evidence="5">Kinase A inhibitor</fullName>
    </submittedName>
</protein>
<dbReference type="Gene3D" id="3.30.1360.40">
    <property type="match status" value="1"/>
</dbReference>
<keyword evidence="1" id="KW-0547">Nucleotide-binding</keyword>
<evidence type="ECO:0000313" key="5">
    <source>
        <dbReference type="EMBL" id="VYU12848.1"/>
    </source>
</evidence>
<evidence type="ECO:0000256" key="2">
    <source>
        <dbReference type="ARBA" id="ARBA00022801"/>
    </source>
</evidence>
<dbReference type="GO" id="GO:0005524">
    <property type="term" value="F:ATP binding"/>
    <property type="evidence" value="ECO:0007669"/>
    <property type="project" value="UniProtKB-KW"/>
</dbReference>
<name>A0A6N3CD36_9FIRM</name>
<feature type="domain" description="Carboxyltransferase" evidence="4">
    <location>
        <begin position="8"/>
        <end position="210"/>
    </location>
</feature>
<dbReference type="PANTHER" id="PTHR34698">
    <property type="entry name" value="5-OXOPROLINASE SUBUNIT B"/>
    <property type="match status" value="1"/>
</dbReference>
<dbReference type="SUPFAM" id="SSF50891">
    <property type="entry name" value="Cyclophilin-like"/>
    <property type="match status" value="1"/>
</dbReference>
<reference evidence="5" key="1">
    <citation type="submission" date="2019-11" db="EMBL/GenBank/DDBJ databases">
        <authorList>
            <person name="Feng L."/>
        </authorList>
    </citation>
    <scope>NUCLEOTIDE SEQUENCE</scope>
    <source>
        <strain evidence="5">VrattiLFYP33</strain>
    </source>
</reference>
<dbReference type="GO" id="GO:0016787">
    <property type="term" value="F:hydrolase activity"/>
    <property type="evidence" value="ECO:0007669"/>
    <property type="project" value="UniProtKB-KW"/>
</dbReference>
<dbReference type="SMART" id="SM00796">
    <property type="entry name" value="AHS1"/>
    <property type="match status" value="1"/>
</dbReference>
<dbReference type="InterPro" id="IPR029000">
    <property type="entry name" value="Cyclophilin-like_dom_sf"/>
</dbReference>
<dbReference type="PANTHER" id="PTHR34698:SF2">
    <property type="entry name" value="5-OXOPROLINASE SUBUNIT B"/>
    <property type="match status" value="1"/>
</dbReference>
<dbReference type="InterPro" id="IPR003833">
    <property type="entry name" value="CT_C_D"/>
</dbReference>
<gene>
    <name evidence="5" type="primary">kipI</name>
    <name evidence="5" type="ORF">VRLFYP33_00141</name>
</gene>
<dbReference type="AlphaFoldDB" id="A0A6N3CD36"/>
<dbReference type="Pfam" id="PF02682">
    <property type="entry name" value="CT_C_D"/>
    <property type="match status" value="1"/>
</dbReference>
<organism evidence="5">
    <name type="scientific">Veillonella ratti</name>
    <dbReference type="NCBI Taxonomy" id="103892"/>
    <lineage>
        <taxon>Bacteria</taxon>
        <taxon>Bacillati</taxon>
        <taxon>Bacillota</taxon>
        <taxon>Negativicutes</taxon>
        <taxon>Veillonellales</taxon>
        <taxon>Veillonellaceae</taxon>
        <taxon>Veillonella</taxon>
    </lineage>
</organism>
<dbReference type="InterPro" id="IPR010016">
    <property type="entry name" value="PxpB"/>
</dbReference>
<evidence type="ECO:0000259" key="4">
    <source>
        <dbReference type="SMART" id="SM00796"/>
    </source>
</evidence>
<keyword evidence="2" id="KW-0378">Hydrolase</keyword>
<dbReference type="SUPFAM" id="SSF160467">
    <property type="entry name" value="PH0987 N-terminal domain-like"/>
    <property type="match status" value="1"/>
</dbReference>
<dbReference type="RefSeq" id="WP_021841210.1">
    <property type="nucleotide sequence ID" value="NZ_CACRUX010000050.1"/>
</dbReference>
<sequence>MTPIQETLRFAPVGDKAVTAVFGDTIDPAINRRIRHTVQALQTEVGHTIEEMVSTYSSILVIYDPLKKDYDAICDMISAASQTENETAAADKVRVVEIPTVYGGEYGMDMDFVAEHAGLTASEVINIHSGTDYLVYMLGFIPGFTYLGGMDERIATPRLTTPRTLIPAGSVGIAGAQTGMYPFDSPGGWQIIGRTPVRLYDGNSEKPTLLEAGDYVRYVPVSEEEFLDIKAHLATYEVKSFYCKESELHGR</sequence>
<dbReference type="NCBIfam" id="TIGR00370">
    <property type="entry name" value="5-oxoprolinase subunit PxpB"/>
    <property type="match status" value="1"/>
</dbReference>
<keyword evidence="3" id="KW-0067">ATP-binding</keyword>
<dbReference type="Gene3D" id="2.40.100.10">
    <property type="entry name" value="Cyclophilin-like"/>
    <property type="match status" value="1"/>
</dbReference>
<evidence type="ECO:0000256" key="1">
    <source>
        <dbReference type="ARBA" id="ARBA00022741"/>
    </source>
</evidence>
<accession>A0A6N3CD36</accession>
<evidence type="ECO:0000256" key="3">
    <source>
        <dbReference type="ARBA" id="ARBA00022840"/>
    </source>
</evidence>